<organism evidence="11 12">
    <name type="scientific">Pedobacter quisquiliarum</name>
    <dbReference type="NCBI Taxonomy" id="1834438"/>
    <lineage>
        <taxon>Bacteria</taxon>
        <taxon>Pseudomonadati</taxon>
        <taxon>Bacteroidota</taxon>
        <taxon>Sphingobacteriia</taxon>
        <taxon>Sphingobacteriales</taxon>
        <taxon>Sphingobacteriaceae</taxon>
        <taxon>Pedobacter</taxon>
    </lineage>
</organism>
<keyword evidence="8 9" id="KW-0012">Acyltransferase</keyword>
<feature type="transmembrane region" description="Helical" evidence="9">
    <location>
        <begin position="5"/>
        <end position="21"/>
    </location>
</feature>
<dbReference type="InterPro" id="IPR004563">
    <property type="entry name" value="Apolipo_AcylTrfase"/>
</dbReference>
<dbReference type="GO" id="GO:0005886">
    <property type="term" value="C:plasma membrane"/>
    <property type="evidence" value="ECO:0007669"/>
    <property type="project" value="UniProtKB-SubCell"/>
</dbReference>
<evidence type="ECO:0000256" key="1">
    <source>
        <dbReference type="ARBA" id="ARBA00004651"/>
    </source>
</evidence>
<dbReference type="PROSITE" id="PS50263">
    <property type="entry name" value="CN_HYDROLASE"/>
    <property type="match status" value="1"/>
</dbReference>
<keyword evidence="7 9" id="KW-0472">Membrane</keyword>
<keyword evidence="6 9" id="KW-1133">Transmembrane helix</keyword>
<dbReference type="PANTHER" id="PTHR38686:SF1">
    <property type="entry name" value="APOLIPOPROTEIN N-ACYLTRANSFERASE"/>
    <property type="match status" value="1"/>
</dbReference>
<dbReference type="PANTHER" id="PTHR38686">
    <property type="entry name" value="APOLIPOPROTEIN N-ACYLTRANSFERASE"/>
    <property type="match status" value="1"/>
</dbReference>
<evidence type="ECO:0000259" key="10">
    <source>
        <dbReference type="PROSITE" id="PS50263"/>
    </source>
</evidence>
<feature type="domain" description="CN hydrolase" evidence="10">
    <location>
        <begin position="230"/>
        <end position="507"/>
    </location>
</feature>
<proteinExistence type="inferred from homology"/>
<protein>
    <recommendedName>
        <fullName evidence="9">Apolipoprotein N-acyltransferase</fullName>
        <shortName evidence="9">ALP N-acyltransferase</shortName>
        <ecNumber evidence="9">2.3.1.269</ecNumber>
    </recommendedName>
</protein>
<reference evidence="11" key="1">
    <citation type="journal article" date="2014" name="Int. J. Syst. Evol. Microbiol.">
        <title>Complete genome sequence of Corynebacterium casei LMG S-19264T (=DSM 44701T), isolated from a smear-ripened cheese.</title>
        <authorList>
            <consortium name="US DOE Joint Genome Institute (JGI-PGF)"/>
            <person name="Walter F."/>
            <person name="Albersmeier A."/>
            <person name="Kalinowski J."/>
            <person name="Ruckert C."/>
        </authorList>
    </citation>
    <scope>NUCLEOTIDE SEQUENCE</scope>
    <source>
        <strain evidence="11">CGMCC 1.15343</strain>
    </source>
</reference>
<dbReference type="Gene3D" id="3.60.110.10">
    <property type="entry name" value="Carbon-nitrogen hydrolase"/>
    <property type="match status" value="1"/>
</dbReference>
<feature type="transmembrane region" description="Helical" evidence="9">
    <location>
        <begin position="514"/>
        <end position="532"/>
    </location>
</feature>
<gene>
    <name evidence="9 11" type="primary">lnt</name>
    <name evidence="11" type="ORF">GCM10011387_28530</name>
</gene>
<evidence type="ECO:0000256" key="5">
    <source>
        <dbReference type="ARBA" id="ARBA00022692"/>
    </source>
</evidence>
<comment type="function">
    <text evidence="9">Catalyzes the phospholipid dependent N-acylation of the N-terminal cysteine of apolipoprotein, the last step in lipoprotein maturation.</text>
</comment>
<feature type="transmembrane region" description="Helical" evidence="9">
    <location>
        <begin position="202"/>
        <end position="221"/>
    </location>
</feature>
<feature type="transmembrane region" description="Helical" evidence="9">
    <location>
        <begin position="122"/>
        <end position="141"/>
    </location>
</feature>
<dbReference type="InterPro" id="IPR036526">
    <property type="entry name" value="C-N_Hydrolase_sf"/>
</dbReference>
<dbReference type="GO" id="GO:0016410">
    <property type="term" value="F:N-acyltransferase activity"/>
    <property type="evidence" value="ECO:0007669"/>
    <property type="project" value="UniProtKB-UniRule"/>
</dbReference>
<evidence type="ECO:0000256" key="7">
    <source>
        <dbReference type="ARBA" id="ARBA00023136"/>
    </source>
</evidence>
<dbReference type="InterPro" id="IPR045378">
    <property type="entry name" value="LNT_N"/>
</dbReference>
<feature type="transmembrane region" description="Helical" evidence="9">
    <location>
        <begin position="161"/>
        <end position="181"/>
    </location>
</feature>
<evidence type="ECO:0000256" key="3">
    <source>
        <dbReference type="ARBA" id="ARBA00022475"/>
    </source>
</evidence>
<dbReference type="Proteomes" id="UP000651668">
    <property type="component" value="Unassembled WGS sequence"/>
</dbReference>
<comment type="caution">
    <text evidence="11">The sequence shown here is derived from an EMBL/GenBank/DDBJ whole genome shotgun (WGS) entry which is preliminary data.</text>
</comment>
<evidence type="ECO:0000256" key="9">
    <source>
        <dbReference type="HAMAP-Rule" id="MF_01148"/>
    </source>
</evidence>
<keyword evidence="4 9" id="KW-0808">Transferase</keyword>
<name>A0A916UHN5_9SPHI</name>
<comment type="subcellular location">
    <subcellularLocation>
        <location evidence="1 9">Cell membrane</location>
        <topology evidence="1 9">Multi-pass membrane protein</topology>
    </subcellularLocation>
</comment>
<evidence type="ECO:0000256" key="4">
    <source>
        <dbReference type="ARBA" id="ARBA00022679"/>
    </source>
</evidence>
<evidence type="ECO:0000313" key="12">
    <source>
        <dbReference type="Proteomes" id="UP000651668"/>
    </source>
</evidence>
<dbReference type="EC" id="2.3.1.269" evidence="9"/>
<dbReference type="AlphaFoldDB" id="A0A916UHN5"/>
<evidence type="ECO:0000313" key="11">
    <source>
        <dbReference type="EMBL" id="GGC73250.1"/>
    </source>
</evidence>
<comment type="similarity">
    <text evidence="2 9">Belongs to the CN hydrolase family. Apolipoprotein N-acyltransferase subfamily.</text>
</comment>
<sequence length="546" mass="61962">MTQKLTYLLALLSAFIMWLAWPPIPFTAPLLLVGLVPLFIALQAISKDGRPKTSKRIFRTAGLTFLVWNTASIYWVYNAIVAYNDPFTAFLVSLIPFGLGALLMTTAFWLYFRLTQVSSSKIAYLGLICFYIGMEYLHQSWDLAFPWMTLGNGFAGMHQIVQWYSYTGVYGGSLWILLSNIMAFEAYKAYKTYKGYPGFRPAIFWLVLVLVPTAISLKQYFGYTERSMPMNVVTVQPNIDPYKKLGDIPVAEQMRILTHLSDSIAQPNTEYFLWPETAVPQYSEEETIRESREYAIMQAFISKYKNGNLVTGIETLNKYNDQRTPSAKLIPGRGVYIDNFNAAILVENSSNVQFYHKSKLVPGVEQMPFPTALAFLAPIFSELGGSVGGYGWQEEPGVFYSQNGVGMDPVICYESIWGDWVRRSVKNGAQFIGVITNDAWWGNTSGKDQHLLYAKLRAIENRRWVVRSANTGISAFIDQRGDIKQQSKWWVATALKQDINLNSEITFYTKNGDIIAVLASFIGLVMVFIIPVQDYRRKKRLKNGRI</sequence>
<keyword evidence="3 9" id="KW-1003">Cell membrane</keyword>
<evidence type="ECO:0000256" key="6">
    <source>
        <dbReference type="ARBA" id="ARBA00022989"/>
    </source>
</evidence>
<feature type="transmembrane region" description="Helical" evidence="9">
    <location>
        <begin position="89"/>
        <end position="110"/>
    </location>
</feature>
<dbReference type="InterPro" id="IPR003010">
    <property type="entry name" value="C-N_Hydrolase"/>
</dbReference>
<evidence type="ECO:0000256" key="2">
    <source>
        <dbReference type="ARBA" id="ARBA00010065"/>
    </source>
</evidence>
<dbReference type="Pfam" id="PF00795">
    <property type="entry name" value="CN_hydrolase"/>
    <property type="match status" value="1"/>
</dbReference>
<feature type="transmembrane region" description="Helical" evidence="9">
    <location>
        <begin position="57"/>
        <end position="77"/>
    </location>
</feature>
<accession>A0A916UHN5</accession>
<dbReference type="GO" id="GO:0042158">
    <property type="term" value="P:lipoprotein biosynthetic process"/>
    <property type="evidence" value="ECO:0007669"/>
    <property type="project" value="UniProtKB-UniRule"/>
</dbReference>
<feature type="transmembrane region" description="Helical" evidence="9">
    <location>
        <begin position="27"/>
        <end position="45"/>
    </location>
</feature>
<dbReference type="SUPFAM" id="SSF56317">
    <property type="entry name" value="Carbon-nitrogen hydrolase"/>
    <property type="match status" value="1"/>
</dbReference>
<keyword evidence="5 9" id="KW-0812">Transmembrane</keyword>
<dbReference type="Pfam" id="PF20154">
    <property type="entry name" value="LNT_N"/>
    <property type="match status" value="1"/>
</dbReference>
<reference evidence="11" key="2">
    <citation type="submission" date="2020-09" db="EMBL/GenBank/DDBJ databases">
        <authorList>
            <person name="Sun Q."/>
            <person name="Zhou Y."/>
        </authorList>
    </citation>
    <scope>NUCLEOTIDE SEQUENCE</scope>
    <source>
        <strain evidence="11">CGMCC 1.15343</strain>
    </source>
</reference>
<keyword evidence="12" id="KW-1185">Reference proteome</keyword>
<evidence type="ECO:0000256" key="8">
    <source>
        <dbReference type="ARBA" id="ARBA00023315"/>
    </source>
</evidence>
<comment type="pathway">
    <text evidence="9">Protein modification; lipoprotein biosynthesis (N-acyl transfer).</text>
</comment>
<dbReference type="NCBIfam" id="TIGR00546">
    <property type="entry name" value="lnt"/>
    <property type="match status" value="1"/>
</dbReference>
<dbReference type="RefSeq" id="WP_188627603.1">
    <property type="nucleotide sequence ID" value="NZ_BMIL01000010.1"/>
</dbReference>
<dbReference type="HAMAP" id="MF_01148">
    <property type="entry name" value="Lnt"/>
    <property type="match status" value="1"/>
</dbReference>
<dbReference type="CDD" id="cd07571">
    <property type="entry name" value="ALP_N-acyl_transferase"/>
    <property type="match status" value="1"/>
</dbReference>
<dbReference type="EMBL" id="BMIL01000010">
    <property type="protein sequence ID" value="GGC73250.1"/>
    <property type="molecule type" value="Genomic_DNA"/>
</dbReference>
<comment type="catalytic activity">
    <reaction evidence="9">
        <text>N-terminal S-1,2-diacyl-sn-glyceryl-L-cysteinyl-[lipoprotein] + a glycerophospholipid = N-acyl-S-1,2-diacyl-sn-glyceryl-L-cysteinyl-[lipoprotein] + a 2-acyl-sn-glycero-3-phospholipid + H(+)</text>
        <dbReference type="Rhea" id="RHEA:48228"/>
        <dbReference type="Rhea" id="RHEA-COMP:14681"/>
        <dbReference type="Rhea" id="RHEA-COMP:14684"/>
        <dbReference type="ChEBI" id="CHEBI:15378"/>
        <dbReference type="ChEBI" id="CHEBI:136912"/>
        <dbReference type="ChEBI" id="CHEBI:140656"/>
        <dbReference type="ChEBI" id="CHEBI:140657"/>
        <dbReference type="ChEBI" id="CHEBI:140660"/>
        <dbReference type="EC" id="2.3.1.269"/>
    </reaction>
</comment>